<organism evidence="5 15">
    <name type="scientific">Brevibacterium aurantiacum</name>
    <dbReference type="NCBI Taxonomy" id="273384"/>
    <lineage>
        <taxon>Bacteria</taxon>
        <taxon>Bacillati</taxon>
        <taxon>Actinomycetota</taxon>
        <taxon>Actinomycetes</taxon>
        <taxon>Micrococcales</taxon>
        <taxon>Brevibacteriaceae</taxon>
        <taxon>Brevibacterium</taxon>
    </lineage>
</organism>
<dbReference type="Proteomes" id="UP000297736">
    <property type="component" value="Unassembled WGS sequence"/>
</dbReference>
<evidence type="ECO:0000313" key="15">
    <source>
        <dbReference type="Proteomes" id="UP000094793"/>
    </source>
</evidence>
<dbReference type="PROSITE" id="PS50006">
    <property type="entry name" value="FHA_DOMAIN"/>
    <property type="match status" value="1"/>
</dbReference>
<reference evidence="22 23" key="6">
    <citation type="submission" date="2017-12" db="EMBL/GenBank/DDBJ databases">
        <authorList>
            <person name="Levesque S."/>
        </authorList>
    </citation>
    <scope>NUCLEOTIDE SEQUENCE [LARGE SCALE GENOMIC DNA]</scope>
    <source>
        <strain evidence="6 23">SMQ-1417</strain>
        <strain evidence="7 22">SMQ-1420</strain>
    </source>
</reference>
<dbReference type="EMBL" id="NRHA01000010">
    <property type="protein sequence ID" value="PCC54246.1"/>
    <property type="molecule type" value="Genomic_DNA"/>
</dbReference>
<keyword evidence="3" id="KW-1133">Transmembrane helix</keyword>
<evidence type="ECO:0000313" key="14">
    <source>
        <dbReference type="EMBL" id="TGD38046.1"/>
    </source>
</evidence>
<evidence type="ECO:0000313" key="6">
    <source>
        <dbReference type="EMBL" id="AZT91764.1"/>
    </source>
</evidence>
<reference evidence="12" key="4">
    <citation type="submission" date="2017-03" db="EMBL/GenBank/DDBJ databases">
        <authorList>
            <person name="Afonso C.L."/>
            <person name="Miller P.J."/>
            <person name="Scott M.A."/>
            <person name="Spackman E."/>
            <person name="Goraichik I."/>
            <person name="Dimitrov K.M."/>
            <person name="Suarez D.L."/>
            <person name="Swayne D.E."/>
        </authorList>
    </citation>
    <scope>NUCLEOTIDE SEQUENCE [LARGE SCALE GENOMIC DNA]</scope>
    <source>
        <strain evidence="12">ATCC 9175</strain>
        <strain evidence="13">CNRZ 920</strain>
    </source>
</reference>
<dbReference type="RefSeq" id="WP_009884841.1">
    <property type="nucleotide sequence ID" value="NZ_AAGP01000041.1"/>
</dbReference>
<dbReference type="EMBL" id="RHFF01000012">
    <property type="protein sequence ID" value="TGD38046.1"/>
    <property type="molecule type" value="Genomic_DNA"/>
</dbReference>
<accession>A0A1D7VZ77</accession>
<dbReference type="AlphaFoldDB" id="A0A1D7VZ77"/>
<sequence>MSEFTVTVFRFAFFIILWLFVLGVAGVLRRDIFGARKGPRKSRRGGRASRNAAPTPAPSRPAPAPAPTPSPARQHAHPGSIRVTGGPLAGTLVTLSGAPVTFGRAPDNTIVISDDFASSHHARIVASNGSWVLEDLGSTNGTIVDGSPMHSPISLRIGTQITIGHTTLETQS</sequence>
<dbReference type="SUPFAM" id="SSF49879">
    <property type="entry name" value="SMAD/FHA domain"/>
    <property type="match status" value="1"/>
</dbReference>
<dbReference type="EMBL" id="FXZB01000002">
    <property type="protein sequence ID" value="SMX66233.1"/>
    <property type="molecule type" value="Genomic_DNA"/>
</dbReference>
<evidence type="ECO:0000313" key="24">
    <source>
        <dbReference type="Proteomes" id="UP000297736"/>
    </source>
</evidence>
<dbReference type="EMBL" id="NRGO01000005">
    <property type="protein sequence ID" value="PCC51075.1"/>
    <property type="molecule type" value="Genomic_DNA"/>
</dbReference>
<evidence type="ECO:0000256" key="2">
    <source>
        <dbReference type="SAM" id="MobiDB-lite"/>
    </source>
</evidence>
<keyword evidence="3" id="KW-0472">Membrane</keyword>
<proteinExistence type="predicted"/>
<reference evidence="15" key="2">
    <citation type="submission" date="2016-09" db="EMBL/GenBank/DDBJ databases">
        <title>Complete Genome Sequence of Brevibacterium linens SMQ-1335.</title>
        <authorList>
            <person name="de Melo A.G."/>
            <person name="Labrie S.J."/>
            <person name="Dumaresq J."/>
            <person name="Roberts R.J."/>
            <person name="Tremblay D.M."/>
            <person name="Moineau S."/>
        </authorList>
    </citation>
    <scope>NUCLEOTIDE SEQUENCE [LARGE SCALE GENOMIC DNA]</scope>
    <source>
        <strain evidence="15">SMQ-1335</strain>
    </source>
</reference>
<feature type="domain" description="FHA" evidence="4">
    <location>
        <begin position="100"/>
        <end position="149"/>
    </location>
</feature>
<feature type="compositionally biased region" description="Basic residues" evidence="2">
    <location>
        <begin position="37"/>
        <end position="47"/>
    </location>
</feature>
<evidence type="ECO:0000313" key="8">
    <source>
        <dbReference type="EMBL" id="PCC18235.1"/>
    </source>
</evidence>
<gene>
    <name evidence="12" type="ORF">BAUR9175_00445</name>
    <name evidence="13" type="ORF">BAUR920_02115</name>
    <name evidence="5" type="ORF">BLSMQ_0046</name>
    <name evidence="11" type="ORF">CIK59_07720</name>
    <name evidence="10" type="ORF">CIK62_05185</name>
    <name evidence="9" type="ORF">CIK65_03345</name>
    <name evidence="8" type="ORF">CIK79_08015</name>
    <name evidence="6" type="ORF">CXR23_00225</name>
    <name evidence="7" type="ORF">CXR27_00260</name>
    <name evidence="14" type="ORF">EB834_12780</name>
</gene>
<dbReference type="InterPro" id="IPR050923">
    <property type="entry name" value="Cell_Proc_Reg/RNA_Proc"/>
</dbReference>
<evidence type="ECO:0000313" key="10">
    <source>
        <dbReference type="EMBL" id="PCC51075.1"/>
    </source>
</evidence>
<evidence type="ECO:0000313" key="17">
    <source>
        <dbReference type="Proteomes" id="UP000217881"/>
    </source>
</evidence>
<protein>
    <submittedName>
        <fullName evidence="12">FHA domain-containing protein</fullName>
    </submittedName>
    <submittedName>
        <fullName evidence="6">Phosphopeptide-binding protein</fullName>
    </submittedName>
</protein>
<dbReference type="Proteomes" id="UP000234289">
    <property type="component" value="Unassembled WGS sequence"/>
</dbReference>
<dbReference type="eggNOG" id="COG1716">
    <property type="taxonomic scope" value="Bacteria"/>
</dbReference>
<dbReference type="Proteomes" id="UP000217881">
    <property type="component" value="Unassembled WGS sequence"/>
</dbReference>
<reference evidence="22 23" key="8">
    <citation type="submission" date="2019-01" db="EMBL/GenBank/DDBJ databases">
        <title>Comparative genomic analysis of Brevibacterium aurantiacum sheds light on its evolution and its adaptation to smear-ripened cheeses.</title>
        <authorList>
            <person name="Moineau S."/>
        </authorList>
    </citation>
    <scope>NUCLEOTIDE SEQUENCE [LARGE SCALE GENOMIC DNA]</scope>
    <source>
        <strain evidence="6 23">SMQ-1417</strain>
        <strain evidence="7 22">SMQ-1420</strain>
    </source>
</reference>
<dbReference type="EMBL" id="CP017150">
    <property type="protein sequence ID" value="AOP51768.1"/>
    <property type="molecule type" value="Genomic_DNA"/>
</dbReference>
<evidence type="ECO:0000313" key="9">
    <source>
        <dbReference type="EMBL" id="PCC44128.1"/>
    </source>
</evidence>
<reference evidence="16 17" key="3">
    <citation type="journal article" date="2017" name="Elife">
        <title>Extensive horizontal gene transfer in cheese-associated bacteria.</title>
        <authorList>
            <person name="Bonham K.S."/>
            <person name="Wolfe B.E."/>
            <person name="Dutton R.J."/>
        </authorList>
    </citation>
    <scope>NUCLEOTIDE SEQUENCE [LARGE SCALE GENOMIC DNA]</scope>
    <source>
        <strain evidence="11 17">738_8</strain>
        <strain evidence="10 16">900_6</strain>
        <strain evidence="9 19">962_8</strain>
        <strain evidence="8 18">JB5</strain>
    </source>
</reference>
<dbReference type="EMBL" id="FXZG01000011">
    <property type="protein sequence ID" value="SMX86719.1"/>
    <property type="molecule type" value="Genomic_DNA"/>
</dbReference>
<dbReference type="EMBL" id="NRGQ01000004">
    <property type="protein sequence ID" value="PCC44128.1"/>
    <property type="molecule type" value="Genomic_DNA"/>
</dbReference>
<dbReference type="Proteomes" id="UP000218377">
    <property type="component" value="Unassembled WGS sequence"/>
</dbReference>
<evidence type="ECO:0000256" key="3">
    <source>
        <dbReference type="SAM" id="Phobius"/>
    </source>
</evidence>
<dbReference type="Proteomes" id="UP000094793">
    <property type="component" value="Chromosome"/>
</dbReference>
<dbReference type="SMART" id="SM00240">
    <property type="entry name" value="FHA"/>
    <property type="match status" value="1"/>
</dbReference>
<accession>A0A2H1HTH4</accession>
<dbReference type="InterPro" id="IPR008984">
    <property type="entry name" value="SMAD_FHA_dom_sf"/>
</dbReference>
<keyword evidence="1" id="KW-0597">Phosphoprotein</keyword>
<dbReference type="KEGG" id="blin:BLSMQ_0046"/>
<evidence type="ECO:0000313" key="12">
    <source>
        <dbReference type="EMBL" id="SMX66233.1"/>
    </source>
</evidence>
<dbReference type="Pfam" id="PF00498">
    <property type="entry name" value="FHA"/>
    <property type="match status" value="1"/>
</dbReference>
<evidence type="ECO:0000259" key="4">
    <source>
        <dbReference type="PROSITE" id="PS50006"/>
    </source>
</evidence>
<dbReference type="EMBL" id="NRGX01000001">
    <property type="protein sequence ID" value="PCC18235.1"/>
    <property type="molecule type" value="Genomic_DNA"/>
</dbReference>
<feature type="transmembrane region" description="Helical" evidence="3">
    <location>
        <begin position="6"/>
        <end position="28"/>
    </location>
</feature>
<feature type="compositionally biased region" description="Pro residues" evidence="2">
    <location>
        <begin position="55"/>
        <end position="70"/>
    </location>
</feature>
<dbReference type="PANTHER" id="PTHR23308">
    <property type="entry name" value="NUCLEAR INHIBITOR OF PROTEIN PHOSPHATASE-1"/>
    <property type="match status" value="1"/>
</dbReference>
<evidence type="ECO:0000313" key="13">
    <source>
        <dbReference type="EMBL" id="SMX86719.1"/>
    </source>
</evidence>
<dbReference type="EMBL" id="CP025330">
    <property type="protein sequence ID" value="AZT91764.1"/>
    <property type="molecule type" value="Genomic_DNA"/>
</dbReference>
<dbReference type="GeneID" id="60904463"/>
<evidence type="ECO:0000256" key="1">
    <source>
        <dbReference type="ARBA" id="ARBA00022553"/>
    </source>
</evidence>
<accession>A0A2A3X379</accession>
<name>A0A1D7VZ77_BREAU</name>
<dbReference type="EMBL" id="CP025334">
    <property type="protein sequence ID" value="AZT95607.1"/>
    <property type="molecule type" value="Genomic_DNA"/>
</dbReference>
<feature type="region of interest" description="Disordered" evidence="2">
    <location>
        <begin position="36"/>
        <end position="83"/>
    </location>
</feature>
<dbReference type="Proteomes" id="UP000234525">
    <property type="component" value="Unassembled WGS sequence"/>
</dbReference>
<dbReference type="Proteomes" id="UP000218620">
    <property type="component" value="Unassembled WGS sequence"/>
</dbReference>
<evidence type="ECO:0000313" key="16">
    <source>
        <dbReference type="Proteomes" id="UP000217720"/>
    </source>
</evidence>
<evidence type="ECO:0000313" key="22">
    <source>
        <dbReference type="Proteomes" id="UP000282731"/>
    </source>
</evidence>
<dbReference type="Gene3D" id="2.60.200.20">
    <property type="match status" value="1"/>
</dbReference>
<dbReference type="InterPro" id="IPR000253">
    <property type="entry name" value="FHA_dom"/>
</dbReference>
<dbReference type="Proteomes" id="UP000217720">
    <property type="component" value="Unassembled WGS sequence"/>
</dbReference>
<reference evidence="20 21" key="5">
    <citation type="submission" date="2017-03" db="EMBL/GenBank/DDBJ databases">
        <authorList>
            <person name="Monnet C."/>
        </authorList>
    </citation>
    <scope>NUCLEOTIDE SEQUENCE [LARGE SCALE GENOMIC DNA]</scope>
    <source>
        <strain evidence="21">ATCC 9175</strain>
        <strain evidence="20">CNRZ 920</strain>
    </source>
</reference>
<keyword evidence="3" id="KW-0812">Transmembrane</keyword>
<evidence type="ECO:0000313" key="7">
    <source>
        <dbReference type="EMBL" id="AZT95607.1"/>
    </source>
</evidence>
<dbReference type="PATRIC" id="fig|1703.10.peg.47"/>
<reference evidence="5" key="1">
    <citation type="submission" date="2016-09" db="EMBL/GenBank/DDBJ databases">
        <title>Complete Genome Sequence of Brevibacterium aurantiacum SMQ-1335.</title>
        <authorList>
            <person name="de Melo A.G."/>
            <person name="Labrie S.J."/>
            <person name="Dumaresq J."/>
            <person name="Roberts R.J."/>
            <person name="Tremblay D.M."/>
            <person name="Moineau S."/>
        </authorList>
    </citation>
    <scope>NUCLEOTIDE SEQUENCE</scope>
    <source>
        <strain evidence="5">SMQ-1335</strain>
    </source>
</reference>
<evidence type="ECO:0000313" key="23">
    <source>
        <dbReference type="Proteomes" id="UP000283000"/>
    </source>
</evidence>
<dbReference type="Proteomes" id="UP000283000">
    <property type="component" value="Chromosome"/>
</dbReference>
<evidence type="ECO:0000313" key="19">
    <source>
        <dbReference type="Proteomes" id="UP000218620"/>
    </source>
</evidence>
<evidence type="ECO:0000313" key="21">
    <source>
        <dbReference type="Proteomes" id="UP000234525"/>
    </source>
</evidence>
<keyword evidence="21" id="KW-1185">Reference proteome</keyword>
<dbReference type="OrthoDB" id="277520at2"/>
<reference evidence="14 24" key="7">
    <citation type="submission" date="2018-10" db="EMBL/GenBank/DDBJ databases">
        <title>Brevibacterium genomes from Austrain hard cheese rinds.</title>
        <authorList>
            <person name="Anast J.M."/>
            <person name="Dzieciol M."/>
            <person name="Schultz D.L."/>
            <person name="Mann E."/>
            <person name="Wagner M."/>
            <person name="Schmitz-Esser S."/>
        </authorList>
    </citation>
    <scope>NUCLEOTIDE SEQUENCE [LARGE SCALE GENOMIC DNA]</scope>
    <source>
        <strain evidence="14 24">L261</strain>
    </source>
</reference>
<evidence type="ECO:0000313" key="5">
    <source>
        <dbReference type="EMBL" id="AOP51768.1"/>
    </source>
</evidence>
<evidence type="ECO:0000313" key="11">
    <source>
        <dbReference type="EMBL" id="PCC54246.1"/>
    </source>
</evidence>
<dbReference type="Proteomes" id="UP000282731">
    <property type="component" value="Chromosome"/>
</dbReference>
<evidence type="ECO:0000313" key="20">
    <source>
        <dbReference type="Proteomes" id="UP000234289"/>
    </source>
</evidence>
<evidence type="ECO:0000313" key="18">
    <source>
        <dbReference type="Proteomes" id="UP000218377"/>
    </source>
</evidence>